<keyword evidence="1" id="KW-0732">Signal</keyword>
<dbReference type="EMBL" id="LATL02000075">
    <property type="protein sequence ID" value="KKD39023.1"/>
    <property type="molecule type" value="Genomic_DNA"/>
</dbReference>
<name>A0A0F5YJR7_9CYAN</name>
<evidence type="ECO:0000313" key="2">
    <source>
        <dbReference type="EMBL" id="KKD39023.1"/>
    </source>
</evidence>
<feature type="chain" id="PRO_5002497943" description="Heparinase" evidence="1">
    <location>
        <begin position="26"/>
        <end position="619"/>
    </location>
</feature>
<evidence type="ECO:0008006" key="4">
    <source>
        <dbReference type="Google" id="ProtNLM"/>
    </source>
</evidence>
<evidence type="ECO:0000313" key="3">
    <source>
        <dbReference type="Proteomes" id="UP000033607"/>
    </source>
</evidence>
<reference evidence="2 3" key="1">
    <citation type="submission" date="2015-06" db="EMBL/GenBank/DDBJ databases">
        <title>Draft genome assembly of filamentous brackish cyanobacterium Limnoraphis robusta strain CS-951.</title>
        <authorList>
            <person name="Willis A."/>
            <person name="Parks M."/>
            <person name="Burford M.A."/>
        </authorList>
    </citation>
    <scope>NUCLEOTIDE SEQUENCE [LARGE SCALE GENOMIC DNA]</scope>
    <source>
        <strain evidence="2 3">CS-951</strain>
    </source>
</reference>
<dbReference type="AlphaFoldDB" id="A0A0F5YJR7"/>
<comment type="caution">
    <text evidence="2">The sequence shown here is derived from an EMBL/GenBank/DDBJ whole genome shotgun (WGS) entry which is preliminary data.</text>
</comment>
<accession>A0A0F5YJR7</accession>
<dbReference type="Proteomes" id="UP000033607">
    <property type="component" value="Unassembled WGS sequence"/>
</dbReference>
<dbReference type="OrthoDB" id="568873at2"/>
<gene>
    <name evidence="2" type="ORF">WN50_05730</name>
</gene>
<proteinExistence type="predicted"/>
<feature type="signal peptide" evidence="1">
    <location>
        <begin position="1"/>
        <end position="25"/>
    </location>
</feature>
<dbReference type="PROSITE" id="PS51257">
    <property type="entry name" value="PROKAR_LIPOPROTEIN"/>
    <property type="match status" value="1"/>
</dbReference>
<sequence>MKLKPFAISLFVFILSGTLSCSSQTTETTPKTQLTENASISPRLWDNDAEQAFQQRSLAIRQRVASEDLNKLDAWWRRVKLGDPHKYLLPVILARLSLPEQYNPDTLWPFLRSLDKDRPDLYHFRAIHDIRLFFLFRDQLPPEVETTYRQMLDSPEVIEWMEQGTENHMFMQRGSGLALMDGSGWPNGAPGVAATNEAWLRAELNKFLTIGQGEFHSSTYYGYAIAGLLNIYDFAKTPELRQLAKASLDWFAANMAVRLSWGTAGGAESRGFDRGTWDGSELSTVAWVWWGSDPQIAPRIPQNYAWVGVPAALSSYRPPAEMTALAKKEVRLPFLLKASHPNYYSYHQSNQFWETFYITEDYSLATLLIPQRSYQVTGTINAQYTTYKLVIRDPKGVKNAVVRLGGTYHSPIAAGNSPGDQFLQEKGTVVYQLRLNERDISAGVPTRSHFVLPTRYGEPQQHNNWYIWQVENVWLCVRVWGETIDWKPQVSEKYADTQVLAANGVNTAWITEVVSLKDAPNLEALTRRLDQTQINDRLWTNLGQLSYKSVTGDRLELIYEPNGGIGRGTVNDQERVLGNWAVLESPYLKQELSSGVLELIHPEGRWKLRTTLAAPQWEE</sequence>
<protein>
    <recommendedName>
        <fullName evidence="4">Heparinase</fullName>
    </recommendedName>
</protein>
<organism evidence="2 3">
    <name type="scientific">Limnoraphis robusta CS-951</name>
    <dbReference type="NCBI Taxonomy" id="1637645"/>
    <lineage>
        <taxon>Bacteria</taxon>
        <taxon>Bacillati</taxon>
        <taxon>Cyanobacteriota</taxon>
        <taxon>Cyanophyceae</taxon>
        <taxon>Oscillatoriophycideae</taxon>
        <taxon>Oscillatoriales</taxon>
        <taxon>Sirenicapillariaceae</taxon>
        <taxon>Limnoraphis</taxon>
    </lineage>
</organism>
<evidence type="ECO:0000256" key="1">
    <source>
        <dbReference type="SAM" id="SignalP"/>
    </source>
</evidence>